<protein>
    <submittedName>
        <fullName evidence="2">Carbohydrate ABC transporter substrate-binding protein</fullName>
    </submittedName>
</protein>
<organism evidence="2 3">
    <name type="scientific">Leptolyngbya cf. ectocarpi LEGE 11479</name>
    <dbReference type="NCBI Taxonomy" id="1828722"/>
    <lineage>
        <taxon>Bacteria</taxon>
        <taxon>Bacillati</taxon>
        <taxon>Cyanobacteriota</taxon>
        <taxon>Cyanophyceae</taxon>
        <taxon>Leptolyngbyales</taxon>
        <taxon>Leptolyngbyaceae</taxon>
        <taxon>Leptolyngbya group</taxon>
        <taxon>Leptolyngbya</taxon>
    </lineage>
</organism>
<feature type="chain" id="PRO_5037173497" evidence="1">
    <location>
        <begin position="25"/>
        <end position="460"/>
    </location>
</feature>
<evidence type="ECO:0000256" key="1">
    <source>
        <dbReference type="SAM" id="SignalP"/>
    </source>
</evidence>
<proteinExistence type="predicted"/>
<dbReference type="SUPFAM" id="SSF53850">
    <property type="entry name" value="Periplasmic binding protein-like II"/>
    <property type="match status" value="1"/>
</dbReference>
<dbReference type="InterPro" id="IPR050490">
    <property type="entry name" value="Bact_solute-bd_prot1"/>
</dbReference>
<dbReference type="EMBL" id="JADEXP010000084">
    <property type="protein sequence ID" value="MBE9067261.1"/>
    <property type="molecule type" value="Genomic_DNA"/>
</dbReference>
<dbReference type="Proteomes" id="UP000615026">
    <property type="component" value="Unassembled WGS sequence"/>
</dbReference>
<dbReference type="PROSITE" id="PS51257">
    <property type="entry name" value="PROKAR_LIPOPROTEIN"/>
    <property type="match status" value="1"/>
</dbReference>
<sequence length="460" mass="51664">MKRRKFAQLSLYGLGGLMASCTTAQPPTQNISRISSDKPLQIWWQEGFYPEEIDALKRIIEQWKAQDKIEAEVELSVIPQKDILTALDRALTLGEEIPDVFYSGAADLTTIPRLAWEGELAEVSSVIQPIQQYYTSDVLDGVNYQNKAAGARSYYAVPLMQSAIHIHYWEDLLINAVGERRTTIPKDWQSFWDFWQNVHPVLQANQGSDIYGVGMPMSLSLDTYNNFEQFLEAHNVSVLDEAGNFAITAANRDAFVGAIEDYARFFKDGTVPPDAVDWDNTGNNVSLLSRKSLMTVNHTLSAPGSQRSDNETYYEKLATVEWPTKPDGSPMRYVIEIKQAVILAQSTQQELAKDFLAFLAQPKNLSAYTKGAQGRYLPVMPDLFDDPFWQDKRDSHISVAVEQLQNTRPAYQALNPAYGEVADQNVWGQIMNKIALGELDSASAADEAIATIQKIFDDWQ</sequence>
<keyword evidence="3" id="KW-1185">Reference proteome</keyword>
<keyword evidence="1" id="KW-0732">Signal</keyword>
<dbReference type="PANTHER" id="PTHR43649">
    <property type="entry name" value="ARABINOSE-BINDING PROTEIN-RELATED"/>
    <property type="match status" value="1"/>
</dbReference>
<name>A0A928X4J0_LEPEC</name>
<dbReference type="PANTHER" id="PTHR43649:SF12">
    <property type="entry name" value="DIACETYLCHITOBIOSE BINDING PROTEIN DASA"/>
    <property type="match status" value="1"/>
</dbReference>
<dbReference type="InterPro" id="IPR006059">
    <property type="entry name" value="SBP"/>
</dbReference>
<dbReference type="AlphaFoldDB" id="A0A928X4J0"/>
<dbReference type="Pfam" id="PF01547">
    <property type="entry name" value="SBP_bac_1"/>
    <property type="match status" value="1"/>
</dbReference>
<feature type="signal peptide" evidence="1">
    <location>
        <begin position="1"/>
        <end position="24"/>
    </location>
</feature>
<comment type="caution">
    <text evidence="2">The sequence shown here is derived from an EMBL/GenBank/DDBJ whole genome shotgun (WGS) entry which is preliminary data.</text>
</comment>
<dbReference type="Gene3D" id="3.40.190.10">
    <property type="entry name" value="Periplasmic binding protein-like II"/>
    <property type="match status" value="1"/>
</dbReference>
<reference evidence="2" key="1">
    <citation type="submission" date="2020-10" db="EMBL/GenBank/DDBJ databases">
        <authorList>
            <person name="Castelo-Branco R."/>
            <person name="Eusebio N."/>
            <person name="Adriana R."/>
            <person name="Vieira A."/>
            <person name="Brugerolle De Fraissinette N."/>
            <person name="Rezende De Castro R."/>
            <person name="Schneider M.P."/>
            <person name="Vasconcelos V."/>
            <person name="Leao P.N."/>
        </authorList>
    </citation>
    <scope>NUCLEOTIDE SEQUENCE</scope>
    <source>
        <strain evidence="2">LEGE 11479</strain>
    </source>
</reference>
<accession>A0A928X4J0</accession>
<evidence type="ECO:0000313" key="3">
    <source>
        <dbReference type="Proteomes" id="UP000615026"/>
    </source>
</evidence>
<gene>
    <name evidence="2" type="ORF">IQ260_11410</name>
</gene>
<dbReference type="RefSeq" id="WP_193993228.1">
    <property type="nucleotide sequence ID" value="NZ_JADEXP010000084.1"/>
</dbReference>
<evidence type="ECO:0000313" key="2">
    <source>
        <dbReference type="EMBL" id="MBE9067261.1"/>
    </source>
</evidence>